<proteinExistence type="predicted"/>
<sequence length="94" mass="10012">MHLKSTNNTTAVKMMAAMTMPAIKPGNTPPPFPDPPGFPLGPVEFVLEPEDAVPPLPVPVPFPSKELPGVVVNFTEDANDGIPPVRLLSETSRN</sequence>
<feature type="region of interest" description="Disordered" evidence="1">
    <location>
        <begin position="75"/>
        <end position="94"/>
    </location>
</feature>
<organism evidence="2">
    <name type="scientific">Rhizophora mucronata</name>
    <name type="common">Asiatic mangrove</name>
    <dbReference type="NCBI Taxonomy" id="61149"/>
    <lineage>
        <taxon>Eukaryota</taxon>
        <taxon>Viridiplantae</taxon>
        <taxon>Streptophyta</taxon>
        <taxon>Embryophyta</taxon>
        <taxon>Tracheophyta</taxon>
        <taxon>Spermatophyta</taxon>
        <taxon>Magnoliopsida</taxon>
        <taxon>eudicotyledons</taxon>
        <taxon>Gunneridae</taxon>
        <taxon>Pentapetalae</taxon>
        <taxon>rosids</taxon>
        <taxon>fabids</taxon>
        <taxon>Malpighiales</taxon>
        <taxon>Rhizophoraceae</taxon>
        <taxon>Rhizophora</taxon>
    </lineage>
</organism>
<evidence type="ECO:0000256" key="1">
    <source>
        <dbReference type="SAM" id="MobiDB-lite"/>
    </source>
</evidence>
<protein>
    <submittedName>
        <fullName evidence="2">Uncharacterized protein</fullName>
    </submittedName>
</protein>
<dbReference type="EMBL" id="GGEC01004831">
    <property type="protein sequence ID" value="MBW85314.1"/>
    <property type="molecule type" value="Transcribed_RNA"/>
</dbReference>
<name>A0A2P2IVR4_RHIMU</name>
<reference evidence="2" key="1">
    <citation type="submission" date="2018-02" db="EMBL/GenBank/DDBJ databases">
        <title>Rhizophora mucronata_Transcriptome.</title>
        <authorList>
            <person name="Meera S.P."/>
            <person name="Sreeshan A."/>
            <person name="Augustine A."/>
        </authorList>
    </citation>
    <scope>NUCLEOTIDE SEQUENCE</scope>
    <source>
        <tissue evidence="2">Leaf</tissue>
    </source>
</reference>
<evidence type="ECO:0000313" key="2">
    <source>
        <dbReference type="EMBL" id="MBW85314.1"/>
    </source>
</evidence>
<accession>A0A2P2IVR4</accession>
<dbReference type="AlphaFoldDB" id="A0A2P2IVR4"/>